<dbReference type="Pfam" id="PF02219">
    <property type="entry name" value="MTHFR"/>
    <property type="match status" value="1"/>
</dbReference>
<dbReference type="UniPathway" id="UPA00193"/>
<accession>A0A3B0RS57</accession>
<keyword evidence="5" id="KW-0274">FAD</keyword>
<dbReference type="GO" id="GO:0004489">
    <property type="term" value="F:methylenetetrahydrofolate reductase [NAD(P)H] activity"/>
    <property type="evidence" value="ECO:0007669"/>
    <property type="project" value="UniProtKB-EC"/>
</dbReference>
<dbReference type="InterPro" id="IPR029041">
    <property type="entry name" value="FAD-linked_oxidoreductase-like"/>
</dbReference>
<dbReference type="GO" id="GO:0005829">
    <property type="term" value="C:cytosol"/>
    <property type="evidence" value="ECO:0007669"/>
    <property type="project" value="TreeGrafter"/>
</dbReference>
<evidence type="ECO:0000256" key="1">
    <source>
        <dbReference type="ARBA" id="ARBA00001974"/>
    </source>
</evidence>
<evidence type="ECO:0000313" key="7">
    <source>
        <dbReference type="EMBL" id="VAV94071.1"/>
    </source>
</evidence>
<comment type="cofactor">
    <cofactor evidence="1">
        <name>FAD</name>
        <dbReference type="ChEBI" id="CHEBI:57692"/>
    </cofactor>
</comment>
<evidence type="ECO:0000256" key="3">
    <source>
        <dbReference type="ARBA" id="ARBA00006743"/>
    </source>
</evidence>
<proteinExistence type="inferred from homology"/>
<comment type="similarity">
    <text evidence="3">Belongs to the methylenetetrahydrofolate reductase family.</text>
</comment>
<organism evidence="7">
    <name type="scientific">hydrothermal vent metagenome</name>
    <dbReference type="NCBI Taxonomy" id="652676"/>
    <lineage>
        <taxon>unclassified sequences</taxon>
        <taxon>metagenomes</taxon>
        <taxon>ecological metagenomes</taxon>
    </lineage>
</organism>
<sequence>MLEQKLKKGDFVITAEIVPPLSGDRDDLFKRVAPLAGLVDAVNLTDGAGARLAMSSTAASALLVAEGFEPILQMTCRDRNTIGLASDLLGASAQGIKNLLILRGDDPAKGDMPTAKAVFDIESSELISMASDLQGTLGKKGREITSPPEFFIGCADAPHDPASDWQPDGLRRKIAAGAQFAQTQFCFDIDTARNYFARLNDLGITQQLKFIVGIGPLLSLRQARFMNENLFGVTVPERTLKRLEEAGDQKAEGQKICIELARAFKGIAGISGVHIMAPQQNGETIAQVVKSIRGF</sequence>
<evidence type="ECO:0000256" key="2">
    <source>
        <dbReference type="ARBA" id="ARBA00004777"/>
    </source>
</evidence>
<dbReference type="GO" id="GO:0071949">
    <property type="term" value="F:FAD binding"/>
    <property type="evidence" value="ECO:0007669"/>
    <property type="project" value="TreeGrafter"/>
</dbReference>
<comment type="pathway">
    <text evidence="2">One-carbon metabolism; tetrahydrofolate interconversion.</text>
</comment>
<dbReference type="GO" id="GO:0035999">
    <property type="term" value="P:tetrahydrofolate interconversion"/>
    <property type="evidence" value="ECO:0007669"/>
    <property type="project" value="UniProtKB-UniPathway"/>
</dbReference>
<dbReference type="Gene3D" id="3.20.20.220">
    <property type="match status" value="1"/>
</dbReference>
<dbReference type="GO" id="GO:0009086">
    <property type="term" value="P:methionine biosynthetic process"/>
    <property type="evidence" value="ECO:0007669"/>
    <property type="project" value="TreeGrafter"/>
</dbReference>
<keyword evidence="4" id="KW-0285">Flavoprotein</keyword>
<dbReference type="CDD" id="cd00537">
    <property type="entry name" value="MTHFR"/>
    <property type="match status" value="1"/>
</dbReference>
<dbReference type="PANTHER" id="PTHR45754">
    <property type="entry name" value="METHYLENETETRAHYDROFOLATE REDUCTASE"/>
    <property type="match status" value="1"/>
</dbReference>
<dbReference type="InterPro" id="IPR003171">
    <property type="entry name" value="Mehydrof_redctse-like"/>
</dbReference>
<dbReference type="EMBL" id="UOEC01000115">
    <property type="protein sequence ID" value="VAV94071.1"/>
    <property type="molecule type" value="Genomic_DNA"/>
</dbReference>
<evidence type="ECO:0000256" key="5">
    <source>
        <dbReference type="ARBA" id="ARBA00022827"/>
    </source>
</evidence>
<dbReference type="AlphaFoldDB" id="A0A3B0RS57"/>
<protein>
    <submittedName>
        <fullName evidence="7">5,10-methylenetetrahydrofolate reductase</fullName>
        <ecNumber evidence="7">1.5.1.20</ecNumber>
    </submittedName>
</protein>
<evidence type="ECO:0000256" key="4">
    <source>
        <dbReference type="ARBA" id="ARBA00022630"/>
    </source>
</evidence>
<gene>
    <name evidence="7" type="ORF">MNBD_ALPHA08-1959</name>
</gene>
<dbReference type="PANTHER" id="PTHR45754:SF3">
    <property type="entry name" value="METHYLENETETRAHYDROFOLATE REDUCTASE (NADPH)"/>
    <property type="match status" value="1"/>
</dbReference>
<dbReference type="SUPFAM" id="SSF51730">
    <property type="entry name" value="FAD-linked oxidoreductase"/>
    <property type="match status" value="1"/>
</dbReference>
<name>A0A3B0RS57_9ZZZZ</name>
<reference evidence="7" key="1">
    <citation type="submission" date="2018-06" db="EMBL/GenBank/DDBJ databases">
        <authorList>
            <person name="Zhirakovskaya E."/>
        </authorList>
    </citation>
    <scope>NUCLEOTIDE SEQUENCE</scope>
</reference>
<evidence type="ECO:0000256" key="6">
    <source>
        <dbReference type="ARBA" id="ARBA00023002"/>
    </source>
</evidence>
<dbReference type="EC" id="1.5.1.20" evidence="7"/>
<keyword evidence="6 7" id="KW-0560">Oxidoreductase</keyword>